<dbReference type="PROSITE" id="PS51450">
    <property type="entry name" value="LRR"/>
    <property type="match status" value="2"/>
</dbReference>
<dbReference type="InterPro" id="IPR050328">
    <property type="entry name" value="Dev_Immune_Receptor"/>
</dbReference>
<dbReference type="SUPFAM" id="SSF52058">
    <property type="entry name" value="L domain-like"/>
    <property type="match status" value="1"/>
</dbReference>
<dbReference type="Proteomes" id="UP000192578">
    <property type="component" value="Unassembled WGS sequence"/>
</dbReference>
<keyword evidence="3" id="KW-0677">Repeat</keyword>
<dbReference type="Gene3D" id="3.80.10.10">
    <property type="entry name" value="Ribonuclease Inhibitor"/>
    <property type="match status" value="2"/>
</dbReference>
<organism evidence="4 5">
    <name type="scientific">Hypsibius exemplaris</name>
    <name type="common">Freshwater tardigrade</name>
    <dbReference type="NCBI Taxonomy" id="2072580"/>
    <lineage>
        <taxon>Eukaryota</taxon>
        <taxon>Metazoa</taxon>
        <taxon>Ecdysozoa</taxon>
        <taxon>Tardigrada</taxon>
        <taxon>Eutardigrada</taxon>
        <taxon>Parachela</taxon>
        <taxon>Hypsibioidea</taxon>
        <taxon>Hypsibiidae</taxon>
        <taxon>Hypsibius</taxon>
    </lineage>
</organism>
<reference evidence="5" key="1">
    <citation type="submission" date="2017-01" db="EMBL/GenBank/DDBJ databases">
        <title>Comparative genomics of anhydrobiosis in the tardigrade Hypsibius dujardini.</title>
        <authorList>
            <person name="Yoshida Y."/>
            <person name="Koutsovoulos G."/>
            <person name="Laetsch D."/>
            <person name="Stevens L."/>
            <person name="Kumar S."/>
            <person name="Horikawa D."/>
            <person name="Ishino K."/>
            <person name="Komine S."/>
            <person name="Tomita M."/>
            <person name="Blaxter M."/>
            <person name="Arakawa K."/>
        </authorList>
    </citation>
    <scope>NUCLEOTIDE SEQUENCE [LARGE SCALE GENOMIC DNA]</scope>
    <source>
        <strain evidence="5">Z151</strain>
    </source>
</reference>
<comment type="caution">
    <text evidence="4">The sequence shown here is derived from an EMBL/GenBank/DDBJ whole genome shotgun (WGS) entry which is preliminary data.</text>
</comment>
<sequence length="339" mass="37438">MCICDIDERGRSRTRCENGDVNIPANLDLNSLDQDTKVLIVSSRDPSRRNQFQLNGNMFANKRFEEIHLSNSQLDFIGDSTFILVSNTLQVLNLAGNSLLMLNENNFRNLSKLTHLHLDHNRIQSVHSAMFSYLTGLKTLQITTNLISDVPQRMGLQLGKLEVLDMSSNPLGVPVIGDVKQTIPESFFQDFTNLQVLGLANTSLDSLPWPAIQKFIPYLRELDMSGNRIESIQPSQLSLIRNLNVIRIGNNPIRAIAPGALSGLILKTLDLSGLRAANVLPQGVFQSVRISHLDVSNTGLLTLDPNVFMPISQELEGLNISGNPGLVLQSKMFMALAGI</sequence>
<gene>
    <name evidence="4" type="ORF">BV898_08202</name>
</gene>
<dbReference type="Pfam" id="PF13855">
    <property type="entry name" value="LRR_8"/>
    <property type="match status" value="2"/>
</dbReference>
<dbReference type="SMART" id="SM00369">
    <property type="entry name" value="LRR_TYP"/>
    <property type="match status" value="6"/>
</dbReference>
<dbReference type="OrthoDB" id="9229163at2759"/>
<dbReference type="InterPro" id="IPR003591">
    <property type="entry name" value="Leu-rich_rpt_typical-subtyp"/>
</dbReference>
<evidence type="ECO:0000256" key="3">
    <source>
        <dbReference type="ARBA" id="ARBA00022737"/>
    </source>
</evidence>
<protein>
    <submittedName>
        <fullName evidence="4">Uncharacterized protein</fullName>
    </submittedName>
</protein>
<keyword evidence="5" id="KW-1185">Reference proteome</keyword>
<dbReference type="AlphaFoldDB" id="A0A1W0WRB1"/>
<name>A0A1W0WRB1_HYPEX</name>
<dbReference type="PANTHER" id="PTHR24373:SF275">
    <property type="entry name" value="TIR DOMAIN-CONTAINING PROTEIN"/>
    <property type="match status" value="1"/>
</dbReference>
<dbReference type="PANTHER" id="PTHR24373">
    <property type="entry name" value="SLIT RELATED LEUCINE-RICH REPEAT NEURONAL PROTEIN"/>
    <property type="match status" value="1"/>
</dbReference>
<dbReference type="EMBL" id="MTYJ01000057">
    <property type="protein sequence ID" value="OQV17745.1"/>
    <property type="molecule type" value="Genomic_DNA"/>
</dbReference>
<evidence type="ECO:0000313" key="5">
    <source>
        <dbReference type="Proteomes" id="UP000192578"/>
    </source>
</evidence>
<proteinExistence type="predicted"/>
<dbReference type="InterPro" id="IPR032675">
    <property type="entry name" value="LRR_dom_sf"/>
</dbReference>
<dbReference type="InterPro" id="IPR001611">
    <property type="entry name" value="Leu-rich_rpt"/>
</dbReference>
<keyword evidence="1" id="KW-0433">Leucine-rich repeat</keyword>
<evidence type="ECO:0000313" key="4">
    <source>
        <dbReference type="EMBL" id="OQV17745.1"/>
    </source>
</evidence>
<keyword evidence="2" id="KW-0732">Signal</keyword>
<evidence type="ECO:0000256" key="2">
    <source>
        <dbReference type="ARBA" id="ARBA00022729"/>
    </source>
</evidence>
<evidence type="ECO:0000256" key="1">
    <source>
        <dbReference type="ARBA" id="ARBA00022614"/>
    </source>
</evidence>
<accession>A0A1W0WRB1</accession>